<dbReference type="NCBIfam" id="NF040603">
    <property type="entry name" value="choice_anch_P"/>
    <property type="match status" value="1"/>
</dbReference>
<dbReference type="Proteomes" id="UP000199623">
    <property type="component" value="Unassembled WGS sequence"/>
</dbReference>
<dbReference type="RefSeq" id="WP_090049973.1">
    <property type="nucleotide sequence ID" value="NZ_FNCC01000006.1"/>
</dbReference>
<dbReference type="AlphaFoldDB" id="A0A1G7SKC2"/>
<evidence type="ECO:0000256" key="2">
    <source>
        <dbReference type="SAM" id="SignalP"/>
    </source>
</evidence>
<keyword evidence="1" id="KW-1133">Transmembrane helix</keyword>
<organism evidence="3 4">
    <name type="scientific">Lentzea fradiae</name>
    <dbReference type="NCBI Taxonomy" id="200378"/>
    <lineage>
        <taxon>Bacteria</taxon>
        <taxon>Bacillati</taxon>
        <taxon>Actinomycetota</taxon>
        <taxon>Actinomycetes</taxon>
        <taxon>Pseudonocardiales</taxon>
        <taxon>Pseudonocardiaceae</taxon>
        <taxon>Lentzea</taxon>
    </lineage>
</organism>
<dbReference type="STRING" id="200378.SAMN05216553_106312"/>
<keyword evidence="1" id="KW-0472">Membrane</keyword>
<feature type="transmembrane region" description="Helical" evidence="1">
    <location>
        <begin position="224"/>
        <end position="245"/>
    </location>
</feature>
<protein>
    <submittedName>
        <fullName evidence="3">Uncharacterized protein</fullName>
    </submittedName>
</protein>
<evidence type="ECO:0000313" key="4">
    <source>
        <dbReference type="Proteomes" id="UP000199623"/>
    </source>
</evidence>
<name>A0A1G7SKC2_9PSEU</name>
<gene>
    <name evidence="3" type="ORF">SAMN05216553_106312</name>
</gene>
<keyword evidence="2" id="KW-0732">Signal</keyword>
<evidence type="ECO:0000256" key="1">
    <source>
        <dbReference type="SAM" id="Phobius"/>
    </source>
</evidence>
<keyword evidence="4" id="KW-1185">Reference proteome</keyword>
<dbReference type="EMBL" id="FNCC01000006">
    <property type="protein sequence ID" value="SDG23517.1"/>
    <property type="molecule type" value="Genomic_DNA"/>
</dbReference>
<reference evidence="4" key="1">
    <citation type="submission" date="2016-10" db="EMBL/GenBank/DDBJ databases">
        <authorList>
            <person name="Varghese N."/>
            <person name="Submissions S."/>
        </authorList>
    </citation>
    <scope>NUCLEOTIDE SEQUENCE [LARGE SCALE GENOMIC DNA]</scope>
    <source>
        <strain evidence="4">CGMCC 4.3506</strain>
    </source>
</reference>
<feature type="signal peptide" evidence="2">
    <location>
        <begin position="1"/>
        <end position="26"/>
    </location>
</feature>
<accession>A0A1G7SKC2</accession>
<keyword evidence="1" id="KW-0812">Transmembrane</keyword>
<feature type="chain" id="PRO_5011557473" evidence="2">
    <location>
        <begin position="27"/>
        <end position="260"/>
    </location>
</feature>
<evidence type="ECO:0000313" key="3">
    <source>
        <dbReference type="EMBL" id="SDG23517.1"/>
    </source>
</evidence>
<sequence>MRVRMTALTGVVAIAALLAGAAPASAAPGDASAHGAKIDVTLLGSPAVSAGPVAEANANGPTANTAVGLNLTGIISTGVINTAASRDDNSGAVSSSASTAGVGVDLLTAVTGRISADAVVAECAATQEGITGKATLAGIDLGRLGQVDAEPAANTKLDVQLLGIKIAEVVFNEQVRNGDGSLTVNAVHIRLLNGVLGSIGSGDVVISSATCGPAALPIPMASGVGLWAGLGLLGLIAVPVAFSALRRRSSLPALPSAGQA</sequence>
<proteinExistence type="predicted"/>
<dbReference type="OrthoDB" id="3686194at2"/>